<gene>
    <name evidence="13" type="primary">cadA</name>
    <name evidence="13" type="ORF">KQI86_03370</name>
</gene>
<feature type="transmembrane region" description="Helical" evidence="11">
    <location>
        <begin position="423"/>
        <end position="443"/>
    </location>
</feature>
<keyword evidence="4 11" id="KW-0812">Transmembrane</keyword>
<dbReference type="NCBIfam" id="TIGR01494">
    <property type="entry name" value="ATPase_P-type"/>
    <property type="match status" value="1"/>
</dbReference>
<dbReference type="Proteomes" id="UP000726170">
    <property type="component" value="Unassembled WGS sequence"/>
</dbReference>
<keyword evidence="6 11" id="KW-0067">ATP-binding</keyword>
<dbReference type="PANTHER" id="PTHR48085:SF5">
    <property type="entry name" value="CADMIUM_ZINC-TRANSPORTING ATPASE HMA4-RELATED"/>
    <property type="match status" value="1"/>
</dbReference>
<evidence type="ECO:0000256" key="11">
    <source>
        <dbReference type="RuleBase" id="RU362081"/>
    </source>
</evidence>
<keyword evidence="11" id="KW-1003">Cell membrane</keyword>
<dbReference type="InterPro" id="IPR059000">
    <property type="entry name" value="ATPase_P-type_domA"/>
</dbReference>
<dbReference type="EC" id="7.2.2.21" evidence="9"/>
<dbReference type="InterPro" id="IPR051014">
    <property type="entry name" value="Cation_Transport_ATPase_IB"/>
</dbReference>
<keyword evidence="3" id="KW-0104">Cadmium</keyword>
<dbReference type="CDD" id="cd00371">
    <property type="entry name" value="HMA"/>
    <property type="match status" value="2"/>
</dbReference>
<evidence type="ECO:0000256" key="1">
    <source>
        <dbReference type="ARBA" id="ARBA00004141"/>
    </source>
</evidence>
<dbReference type="InterPro" id="IPR001757">
    <property type="entry name" value="P_typ_ATPase"/>
</dbReference>
<dbReference type="RefSeq" id="WP_216437737.1">
    <property type="nucleotide sequence ID" value="NZ_JAHLQF010000001.1"/>
</dbReference>
<evidence type="ECO:0000256" key="4">
    <source>
        <dbReference type="ARBA" id="ARBA00022692"/>
    </source>
</evidence>
<evidence type="ECO:0000256" key="7">
    <source>
        <dbReference type="ARBA" id="ARBA00022989"/>
    </source>
</evidence>
<feature type="domain" description="HMA" evidence="12">
    <location>
        <begin position="4"/>
        <end position="73"/>
    </location>
</feature>
<evidence type="ECO:0000256" key="10">
    <source>
        <dbReference type="ARBA" id="ARBA00049338"/>
    </source>
</evidence>
<evidence type="ECO:0000256" key="8">
    <source>
        <dbReference type="ARBA" id="ARBA00023136"/>
    </source>
</evidence>
<dbReference type="Pfam" id="PF00702">
    <property type="entry name" value="Hydrolase"/>
    <property type="match status" value="1"/>
</dbReference>
<evidence type="ECO:0000313" key="14">
    <source>
        <dbReference type="Proteomes" id="UP000726170"/>
    </source>
</evidence>
<dbReference type="PANTHER" id="PTHR48085">
    <property type="entry name" value="CADMIUM/ZINC-TRANSPORTING ATPASE HMA2-RELATED"/>
    <property type="match status" value="1"/>
</dbReference>
<feature type="transmembrane region" description="Helical" evidence="11">
    <location>
        <begin position="199"/>
        <end position="215"/>
    </location>
</feature>
<evidence type="ECO:0000256" key="9">
    <source>
        <dbReference type="ARBA" id="ARBA00039103"/>
    </source>
</evidence>
<comment type="catalytic activity">
    <reaction evidence="10">
        <text>Cd(2+)(in) + ATP + H2O = Cd(2+)(out) + ADP + phosphate + H(+)</text>
        <dbReference type="Rhea" id="RHEA:12132"/>
        <dbReference type="ChEBI" id="CHEBI:15377"/>
        <dbReference type="ChEBI" id="CHEBI:15378"/>
        <dbReference type="ChEBI" id="CHEBI:30616"/>
        <dbReference type="ChEBI" id="CHEBI:43474"/>
        <dbReference type="ChEBI" id="CHEBI:48775"/>
        <dbReference type="ChEBI" id="CHEBI:456216"/>
        <dbReference type="EC" id="7.2.2.21"/>
    </reaction>
</comment>
<dbReference type="InterPro" id="IPR018303">
    <property type="entry name" value="ATPase_P-typ_P_site"/>
</dbReference>
<keyword evidence="14" id="KW-1185">Reference proteome</keyword>
<dbReference type="Pfam" id="PF00122">
    <property type="entry name" value="E1-E2_ATPase"/>
    <property type="match status" value="1"/>
</dbReference>
<dbReference type="InterPro" id="IPR027256">
    <property type="entry name" value="P-typ_ATPase_IB"/>
</dbReference>
<evidence type="ECO:0000256" key="6">
    <source>
        <dbReference type="ARBA" id="ARBA00022840"/>
    </source>
</evidence>
<dbReference type="Pfam" id="PF00403">
    <property type="entry name" value="HMA"/>
    <property type="match status" value="2"/>
</dbReference>
<comment type="similarity">
    <text evidence="2 11">Belongs to the cation transport ATPase (P-type) (TC 3.A.3) family. Type IB subfamily.</text>
</comment>
<organism evidence="13 14">
    <name type="scientific">Clostridium mobile</name>
    <dbReference type="NCBI Taxonomy" id="2841512"/>
    <lineage>
        <taxon>Bacteria</taxon>
        <taxon>Bacillati</taxon>
        <taxon>Bacillota</taxon>
        <taxon>Clostridia</taxon>
        <taxon>Eubacteriales</taxon>
        <taxon>Clostridiaceae</taxon>
        <taxon>Clostridium</taxon>
    </lineage>
</organism>
<evidence type="ECO:0000256" key="5">
    <source>
        <dbReference type="ARBA" id="ARBA00022741"/>
    </source>
</evidence>
<evidence type="ECO:0000313" key="13">
    <source>
        <dbReference type="EMBL" id="MBU5483353.1"/>
    </source>
</evidence>
<feature type="transmembrane region" description="Helical" evidence="11">
    <location>
        <begin position="455"/>
        <end position="476"/>
    </location>
</feature>
<dbReference type="PROSITE" id="PS50846">
    <property type="entry name" value="HMA_2"/>
    <property type="match status" value="2"/>
</dbReference>
<sequence>MKGNKLELVLDGLDCANCSAKIERAVNNFEEVESAYMNFVTKVLTIMLKEEKNRDNVLGKTKETVNKYEPHVKVRERKSIAEIKKIQKHENKISKVELILEGLDCANCSAKIERAVGELSEVKDASMNFVSKVLTINLKEEKNKESIINKTKEIVNKYEPDVKVSEKNAPMVRKVEEAKEVAKEIEEEREEKFEGKRKIYQIAIGAVIAIIAALLKDKGMIGLVLFIISYLLIGGEIVLKAFRNISRGQVFDENFLMTVATLGAFAINDYAEAVAVMLFYQVGEIFQDYAVDRSRKSISALLDIRPDYANLLVDSNISKVSPEEVEVGDVVIVKPGERVPLDGVVLEGESFIDTSALTGESVQRRVKEGSEILSGFINKTALLKVKVSKNYGQSTVAKILDLVENAGAKKAPTEKFITKFARYYTPAVVFTAVALAILPPLFIEGATFSEWIYRALTFLVISCPCALVVSIPLTFFGGIGASSKKGILVKGGNYLEALNNVDTVVFDKTGTLTKGEFKVNNLYLEEGINKEDFAYKAALIESFSNHPIAISIRDYYGKEVDKNVIKDYEEIWGMGVKALIDGKKVLLGNDKLMSKENIKSKEVEDYGTITHLAVDGVYWGYMVISDQIKEDSKDAIKKLKEKGINNIVMLTGDSKKVGEKVGEILNIDKVYSELLPGDKVDIVEKLYSNKKGNLIFVGDGINDAPVLRRADIGVAMGALGSDAAIEASDVVIMTDEPSKLITAIQVAKKTRRIVMQNIVFALGVKIFVLILAALGLTNMWAAVFADVGVALIAVLNAMRIVRV</sequence>
<evidence type="ECO:0000256" key="3">
    <source>
        <dbReference type="ARBA" id="ARBA00022539"/>
    </source>
</evidence>
<accession>A0ABS6EDT5</accession>
<reference evidence="13 14" key="1">
    <citation type="submission" date="2021-06" db="EMBL/GenBank/DDBJ databases">
        <authorList>
            <person name="Sun Q."/>
            <person name="Li D."/>
        </authorList>
    </citation>
    <scope>NUCLEOTIDE SEQUENCE [LARGE SCALE GENOMIC DNA]</scope>
    <source>
        <strain evidence="13 14">MSJ-11</strain>
    </source>
</reference>
<feature type="domain" description="HMA" evidence="12">
    <location>
        <begin position="94"/>
        <end position="163"/>
    </location>
</feature>
<keyword evidence="7 11" id="KW-1133">Transmembrane helix</keyword>
<keyword evidence="8 11" id="KW-0472">Membrane</keyword>
<dbReference type="CDD" id="cd07548">
    <property type="entry name" value="P-type_ATPase-Cd_Zn_Co_like"/>
    <property type="match status" value="1"/>
</dbReference>
<feature type="transmembrane region" description="Helical" evidence="11">
    <location>
        <begin position="782"/>
        <end position="801"/>
    </location>
</feature>
<dbReference type="NCBIfam" id="TIGR01512">
    <property type="entry name" value="ATPase-IB2_Cd"/>
    <property type="match status" value="1"/>
</dbReference>
<feature type="transmembrane region" description="Helical" evidence="11">
    <location>
        <begin position="221"/>
        <end position="239"/>
    </location>
</feature>
<evidence type="ECO:0000256" key="2">
    <source>
        <dbReference type="ARBA" id="ARBA00006024"/>
    </source>
</evidence>
<evidence type="ECO:0000259" key="12">
    <source>
        <dbReference type="PROSITE" id="PS50846"/>
    </source>
</evidence>
<dbReference type="SFLD" id="SFLDG00002">
    <property type="entry name" value="C1.7:_P-type_atpase_like"/>
    <property type="match status" value="1"/>
</dbReference>
<dbReference type="SFLD" id="SFLDF00027">
    <property type="entry name" value="p-type_atpase"/>
    <property type="match status" value="1"/>
</dbReference>
<keyword evidence="11" id="KW-0479">Metal-binding</keyword>
<comment type="subcellular location">
    <subcellularLocation>
        <location evidence="11">Cell membrane</location>
    </subcellularLocation>
    <subcellularLocation>
        <location evidence="1">Membrane</location>
        <topology evidence="1">Multi-pass membrane protein</topology>
    </subcellularLocation>
</comment>
<name>A0ABS6EDT5_9CLOT</name>
<proteinExistence type="inferred from homology"/>
<dbReference type="EMBL" id="JAHLQF010000001">
    <property type="protein sequence ID" value="MBU5483353.1"/>
    <property type="molecule type" value="Genomic_DNA"/>
</dbReference>
<protein>
    <recommendedName>
        <fullName evidence="9">Cd(2+)-exporting ATPase</fullName>
        <ecNumber evidence="9">7.2.2.21</ecNumber>
    </recommendedName>
</protein>
<keyword evidence="5 11" id="KW-0547">Nucleotide-binding</keyword>
<feature type="transmembrane region" description="Helical" evidence="11">
    <location>
        <begin position="758"/>
        <end position="776"/>
    </location>
</feature>
<dbReference type="SFLD" id="SFLDS00003">
    <property type="entry name" value="Haloacid_Dehalogenase"/>
    <property type="match status" value="1"/>
</dbReference>
<dbReference type="InterPro" id="IPR006121">
    <property type="entry name" value="HMA_dom"/>
</dbReference>
<dbReference type="PROSITE" id="PS00154">
    <property type="entry name" value="ATPASE_E1_E2"/>
    <property type="match status" value="1"/>
</dbReference>
<dbReference type="NCBIfam" id="TIGR01525">
    <property type="entry name" value="ATPase-IB_hvy"/>
    <property type="match status" value="1"/>
</dbReference>
<dbReference type="InterPro" id="IPR044492">
    <property type="entry name" value="P_typ_ATPase_HD_dom"/>
</dbReference>
<comment type="caution">
    <text evidence="13">The sequence shown here is derived from an EMBL/GenBank/DDBJ whole genome shotgun (WGS) entry which is preliminary data.</text>
</comment>